<dbReference type="AlphaFoldDB" id="A0A1D1VXW0"/>
<proteinExistence type="predicted"/>
<comment type="caution">
    <text evidence="2">The sequence shown here is derived from an EMBL/GenBank/DDBJ whole genome shotgun (WGS) entry which is preliminary data.</text>
</comment>
<keyword evidence="3" id="KW-1185">Reference proteome</keyword>
<evidence type="ECO:0000313" key="3">
    <source>
        <dbReference type="Proteomes" id="UP000186922"/>
    </source>
</evidence>
<gene>
    <name evidence="2" type="primary">RvY_13862-1</name>
    <name evidence="2" type="synonym">RvY_13862.1</name>
    <name evidence="2" type="ORF">RvY_13862</name>
</gene>
<organism evidence="2 3">
    <name type="scientific">Ramazzottius varieornatus</name>
    <name type="common">Water bear</name>
    <name type="synonym">Tardigrade</name>
    <dbReference type="NCBI Taxonomy" id="947166"/>
    <lineage>
        <taxon>Eukaryota</taxon>
        <taxon>Metazoa</taxon>
        <taxon>Ecdysozoa</taxon>
        <taxon>Tardigrada</taxon>
        <taxon>Eutardigrada</taxon>
        <taxon>Parachela</taxon>
        <taxon>Hypsibioidea</taxon>
        <taxon>Ramazzottiidae</taxon>
        <taxon>Ramazzottius</taxon>
    </lineage>
</organism>
<sequence>MSIQTNRLAPEWGEVKSGERGKAIRDAEKVSHHKHEIATALGRMGL</sequence>
<evidence type="ECO:0000313" key="2">
    <source>
        <dbReference type="EMBL" id="GAV03439.1"/>
    </source>
</evidence>
<evidence type="ECO:0000256" key="1">
    <source>
        <dbReference type="SAM" id="MobiDB-lite"/>
    </source>
</evidence>
<reference evidence="2 3" key="1">
    <citation type="journal article" date="2016" name="Nat. Commun.">
        <title>Extremotolerant tardigrade genome and improved radiotolerance of human cultured cells by tardigrade-unique protein.</title>
        <authorList>
            <person name="Hashimoto T."/>
            <person name="Horikawa D.D."/>
            <person name="Saito Y."/>
            <person name="Kuwahara H."/>
            <person name="Kozuka-Hata H."/>
            <person name="Shin-I T."/>
            <person name="Minakuchi Y."/>
            <person name="Ohishi K."/>
            <person name="Motoyama A."/>
            <person name="Aizu T."/>
            <person name="Enomoto A."/>
            <person name="Kondo K."/>
            <person name="Tanaka S."/>
            <person name="Hara Y."/>
            <person name="Koshikawa S."/>
            <person name="Sagara H."/>
            <person name="Miura T."/>
            <person name="Yokobori S."/>
            <person name="Miyagawa K."/>
            <person name="Suzuki Y."/>
            <person name="Kubo T."/>
            <person name="Oyama M."/>
            <person name="Kohara Y."/>
            <person name="Fujiyama A."/>
            <person name="Arakawa K."/>
            <person name="Katayama T."/>
            <person name="Toyoda A."/>
            <person name="Kunieda T."/>
        </authorList>
    </citation>
    <scope>NUCLEOTIDE SEQUENCE [LARGE SCALE GENOMIC DNA]</scope>
    <source>
        <strain evidence="2 3">YOKOZUNA-1</strain>
    </source>
</reference>
<protein>
    <submittedName>
        <fullName evidence="2">Uncharacterized protein</fullName>
    </submittedName>
</protein>
<dbReference type="Proteomes" id="UP000186922">
    <property type="component" value="Unassembled WGS sequence"/>
</dbReference>
<name>A0A1D1VXW0_RAMVA</name>
<feature type="region of interest" description="Disordered" evidence="1">
    <location>
        <begin position="1"/>
        <end position="20"/>
    </location>
</feature>
<accession>A0A1D1VXW0</accession>
<dbReference type="EMBL" id="BDGG01000009">
    <property type="protein sequence ID" value="GAV03439.1"/>
    <property type="molecule type" value="Genomic_DNA"/>
</dbReference>